<feature type="transmembrane region" description="Helical" evidence="6">
    <location>
        <begin position="227"/>
        <end position="245"/>
    </location>
</feature>
<reference evidence="8" key="1">
    <citation type="journal article" date="2021" name="Nat. Commun.">
        <title>Genetic determinants of endophytism in the Arabidopsis root mycobiome.</title>
        <authorList>
            <person name="Mesny F."/>
            <person name="Miyauchi S."/>
            <person name="Thiergart T."/>
            <person name="Pickel B."/>
            <person name="Atanasova L."/>
            <person name="Karlsson M."/>
            <person name="Huettel B."/>
            <person name="Barry K.W."/>
            <person name="Haridas S."/>
            <person name="Chen C."/>
            <person name="Bauer D."/>
            <person name="Andreopoulos W."/>
            <person name="Pangilinan J."/>
            <person name="LaButti K."/>
            <person name="Riley R."/>
            <person name="Lipzen A."/>
            <person name="Clum A."/>
            <person name="Drula E."/>
            <person name="Henrissat B."/>
            <person name="Kohler A."/>
            <person name="Grigoriev I.V."/>
            <person name="Martin F.M."/>
            <person name="Hacquard S."/>
        </authorList>
    </citation>
    <scope>NUCLEOTIDE SEQUENCE</scope>
    <source>
        <strain evidence="8">MPI-CAGE-AT-0016</strain>
    </source>
</reference>
<proteinExistence type="predicted"/>
<feature type="transmembrane region" description="Helical" evidence="6">
    <location>
        <begin position="136"/>
        <end position="153"/>
    </location>
</feature>
<dbReference type="PANTHER" id="PTHR23502:SF164">
    <property type="entry name" value="MAJOR FACILITATOR SUPERFAMILY (MFS) PROFILE DOMAIN-CONTAINING PROTEIN"/>
    <property type="match status" value="1"/>
</dbReference>
<evidence type="ECO:0000313" key="9">
    <source>
        <dbReference type="Proteomes" id="UP000813385"/>
    </source>
</evidence>
<dbReference type="Gene3D" id="1.20.1250.20">
    <property type="entry name" value="MFS general substrate transporter like domains"/>
    <property type="match status" value="1"/>
</dbReference>
<dbReference type="AlphaFoldDB" id="A0A8K0X254"/>
<feature type="transmembrane region" description="Helical" evidence="6">
    <location>
        <begin position="193"/>
        <end position="215"/>
    </location>
</feature>
<dbReference type="InterPro" id="IPR020846">
    <property type="entry name" value="MFS_dom"/>
</dbReference>
<accession>A0A8K0X254</accession>
<evidence type="ECO:0000256" key="4">
    <source>
        <dbReference type="ARBA" id="ARBA00023136"/>
    </source>
</evidence>
<dbReference type="EMBL" id="JAGPXD010000004">
    <property type="protein sequence ID" value="KAH7359374.1"/>
    <property type="molecule type" value="Genomic_DNA"/>
</dbReference>
<dbReference type="InterPro" id="IPR036259">
    <property type="entry name" value="MFS_trans_sf"/>
</dbReference>
<feature type="transmembrane region" description="Helical" evidence="6">
    <location>
        <begin position="65"/>
        <end position="86"/>
    </location>
</feature>
<evidence type="ECO:0000313" key="8">
    <source>
        <dbReference type="EMBL" id="KAH7359374.1"/>
    </source>
</evidence>
<dbReference type="Proteomes" id="UP000813385">
    <property type="component" value="Unassembled WGS sequence"/>
</dbReference>
<dbReference type="SUPFAM" id="SSF103473">
    <property type="entry name" value="MFS general substrate transporter"/>
    <property type="match status" value="1"/>
</dbReference>
<sequence>MGMDDDNIWASMPPSPMEKPEPPAPLAREIPGSVFLISAAGEILKLPIPSQSHRDPLTWSWTTRLVAFIALALCTTITFFEVKLPAALMTAFEHEFNDDGNGTRNVTSINSLVTITVSIGYLVAIPMSTAVGRRPVLLTSCLVTLFSTVTAAFTYGYAWLVFSICAQGLAIGMTCGTSIIITLDATFVYERPYAVSILWCFVMGSVNVLLTPLPYITDVTVSWRPVYVVWVAPAFASLLLVFFFVPETFFLRPPVALDGRILVQSSSEHVKIYEDWESVDPVDVAHQREAAESGRYASIRWDRLKITRAPGTDWKAARAVALQMVLCLCNPLVLWVSLLGGVILGGVIFLNITQVIHLMQTLEGAELSMMSAYVGISGGVSSLIAIPAAGPLIAWATRYFTIRSGGTRHAEVYLIGFILPVVTAVISLGVYAAATTNMWAPSVQYFVFGLANFSFLTSYVSGIVWVTEAFPPWAAASLAVELAAVNMLASVVGINLTRWAAQGDIMGPCILLVILILVLGAVAVPIAFWGKSLRQRIDGKWSTCEKGALRPQ</sequence>
<feature type="transmembrane region" description="Helical" evidence="6">
    <location>
        <begin position="412"/>
        <end position="433"/>
    </location>
</feature>
<feature type="transmembrane region" description="Helical" evidence="6">
    <location>
        <begin position="106"/>
        <end position="124"/>
    </location>
</feature>
<dbReference type="OrthoDB" id="268400at2759"/>
<evidence type="ECO:0000259" key="7">
    <source>
        <dbReference type="PROSITE" id="PS50850"/>
    </source>
</evidence>
<keyword evidence="9" id="KW-1185">Reference proteome</keyword>
<gene>
    <name evidence="8" type="ORF">B0T11DRAFT_331064</name>
</gene>
<feature type="transmembrane region" description="Helical" evidence="6">
    <location>
        <begin position="445"/>
        <end position="466"/>
    </location>
</feature>
<feature type="transmembrane region" description="Helical" evidence="6">
    <location>
        <begin position="332"/>
        <end position="352"/>
    </location>
</feature>
<feature type="region of interest" description="Disordered" evidence="5">
    <location>
        <begin position="1"/>
        <end position="23"/>
    </location>
</feature>
<feature type="domain" description="Major facilitator superfamily (MFS) profile" evidence="7">
    <location>
        <begin position="67"/>
        <end position="532"/>
    </location>
</feature>
<protein>
    <submittedName>
        <fullName evidence="8">Major facilitator superfamily domain-containing protein</fullName>
    </submittedName>
</protein>
<evidence type="ECO:0000256" key="6">
    <source>
        <dbReference type="SAM" id="Phobius"/>
    </source>
</evidence>
<dbReference type="PROSITE" id="PS50850">
    <property type="entry name" value="MFS"/>
    <property type="match status" value="1"/>
</dbReference>
<evidence type="ECO:0000256" key="5">
    <source>
        <dbReference type="SAM" id="MobiDB-lite"/>
    </source>
</evidence>
<feature type="transmembrane region" description="Helical" evidence="6">
    <location>
        <begin position="159"/>
        <end position="181"/>
    </location>
</feature>
<evidence type="ECO:0000256" key="3">
    <source>
        <dbReference type="ARBA" id="ARBA00022989"/>
    </source>
</evidence>
<keyword evidence="2 6" id="KW-0812">Transmembrane</keyword>
<dbReference type="InterPro" id="IPR011701">
    <property type="entry name" value="MFS"/>
</dbReference>
<evidence type="ECO:0000256" key="2">
    <source>
        <dbReference type="ARBA" id="ARBA00022692"/>
    </source>
</evidence>
<comment type="caution">
    <text evidence="8">The sequence shown here is derived from an EMBL/GenBank/DDBJ whole genome shotgun (WGS) entry which is preliminary data.</text>
</comment>
<evidence type="ECO:0000256" key="1">
    <source>
        <dbReference type="ARBA" id="ARBA00004141"/>
    </source>
</evidence>
<dbReference type="GO" id="GO:0022857">
    <property type="term" value="F:transmembrane transporter activity"/>
    <property type="evidence" value="ECO:0007669"/>
    <property type="project" value="InterPro"/>
</dbReference>
<feature type="transmembrane region" description="Helical" evidence="6">
    <location>
        <begin position="473"/>
        <end position="493"/>
    </location>
</feature>
<organism evidence="8 9">
    <name type="scientific">Plectosphaerella cucumerina</name>
    <dbReference type="NCBI Taxonomy" id="40658"/>
    <lineage>
        <taxon>Eukaryota</taxon>
        <taxon>Fungi</taxon>
        <taxon>Dikarya</taxon>
        <taxon>Ascomycota</taxon>
        <taxon>Pezizomycotina</taxon>
        <taxon>Sordariomycetes</taxon>
        <taxon>Hypocreomycetidae</taxon>
        <taxon>Glomerellales</taxon>
        <taxon>Plectosphaerellaceae</taxon>
        <taxon>Plectosphaerella</taxon>
    </lineage>
</organism>
<feature type="compositionally biased region" description="Pro residues" evidence="5">
    <location>
        <begin position="13"/>
        <end position="23"/>
    </location>
</feature>
<dbReference type="PANTHER" id="PTHR23502">
    <property type="entry name" value="MAJOR FACILITATOR SUPERFAMILY"/>
    <property type="match status" value="1"/>
</dbReference>
<keyword evidence="4 6" id="KW-0472">Membrane</keyword>
<comment type="subcellular location">
    <subcellularLocation>
        <location evidence="1">Membrane</location>
        <topology evidence="1">Multi-pass membrane protein</topology>
    </subcellularLocation>
</comment>
<name>A0A8K0X254_9PEZI</name>
<dbReference type="Pfam" id="PF07690">
    <property type="entry name" value="MFS_1"/>
    <property type="match status" value="1"/>
</dbReference>
<keyword evidence="3 6" id="KW-1133">Transmembrane helix</keyword>
<feature type="transmembrane region" description="Helical" evidence="6">
    <location>
        <begin position="372"/>
        <end position="400"/>
    </location>
</feature>
<feature type="transmembrane region" description="Helical" evidence="6">
    <location>
        <begin position="505"/>
        <end position="530"/>
    </location>
</feature>
<dbReference type="GO" id="GO:0005886">
    <property type="term" value="C:plasma membrane"/>
    <property type="evidence" value="ECO:0007669"/>
    <property type="project" value="TreeGrafter"/>
</dbReference>